<keyword evidence="2" id="KW-0479">Metal-binding</keyword>
<feature type="region of interest" description="Disordered" evidence="3">
    <location>
        <begin position="151"/>
        <end position="186"/>
    </location>
</feature>
<name>A0A370BH90_9ACTN</name>
<evidence type="ECO:0000313" key="4">
    <source>
        <dbReference type="EMBL" id="RDG39036.1"/>
    </source>
</evidence>
<organism evidence="4 5">
    <name type="scientific">Streptomyces corynorhini</name>
    <dbReference type="NCBI Taxonomy" id="2282652"/>
    <lineage>
        <taxon>Bacteria</taxon>
        <taxon>Bacillati</taxon>
        <taxon>Actinomycetota</taxon>
        <taxon>Actinomycetes</taxon>
        <taxon>Kitasatosporales</taxon>
        <taxon>Streptomycetaceae</taxon>
        <taxon>Streptomyces</taxon>
    </lineage>
</organism>
<dbReference type="CDD" id="cd11029">
    <property type="entry name" value="CYP107-like"/>
    <property type="match status" value="1"/>
</dbReference>
<feature type="compositionally biased region" description="Low complexity" evidence="3">
    <location>
        <begin position="174"/>
        <end position="186"/>
    </location>
</feature>
<proteinExistence type="inferred from homology"/>
<dbReference type="GO" id="GO:0004497">
    <property type="term" value="F:monooxygenase activity"/>
    <property type="evidence" value="ECO:0007669"/>
    <property type="project" value="UniProtKB-KW"/>
</dbReference>
<dbReference type="PANTHER" id="PTHR46696:SF1">
    <property type="entry name" value="CYTOCHROME P450 YJIB-RELATED"/>
    <property type="match status" value="1"/>
</dbReference>
<reference evidence="4 5" key="1">
    <citation type="submission" date="2018-07" db="EMBL/GenBank/DDBJ databases">
        <title>Streptomyces species from bats.</title>
        <authorList>
            <person name="Dunlap C."/>
        </authorList>
    </citation>
    <scope>NUCLEOTIDE SEQUENCE [LARGE SCALE GENOMIC DNA]</scope>
    <source>
        <strain evidence="4 5">AC230</strain>
    </source>
</reference>
<dbReference type="PROSITE" id="PS00086">
    <property type="entry name" value="CYTOCHROME_P450"/>
    <property type="match status" value="1"/>
</dbReference>
<dbReference type="Pfam" id="PF00067">
    <property type="entry name" value="p450"/>
    <property type="match status" value="2"/>
</dbReference>
<keyword evidence="2" id="KW-0503">Monooxygenase</keyword>
<comment type="caution">
    <text evidence="4">The sequence shown here is derived from an EMBL/GenBank/DDBJ whole genome shotgun (WGS) entry which is preliminary data.</text>
</comment>
<dbReference type="GO" id="GO:0020037">
    <property type="term" value="F:heme binding"/>
    <property type="evidence" value="ECO:0007669"/>
    <property type="project" value="InterPro"/>
</dbReference>
<evidence type="ECO:0000313" key="5">
    <source>
        <dbReference type="Proteomes" id="UP000253741"/>
    </source>
</evidence>
<dbReference type="InterPro" id="IPR036396">
    <property type="entry name" value="Cyt_P450_sf"/>
</dbReference>
<protein>
    <submittedName>
        <fullName evidence="4">Cytochrome P450</fullName>
    </submittedName>
</protein>
<dbReference type="PRINTS" id="PR00359">
    <property type="entry name" value="BP450"/>
</dbReference>
<accession>A0A370BH90</accession>
<gene>
    <name evidence="4" type="ORF">DVH02_06035</name>
</gene>
<dbReference type="InterPro" id="IPR017972">
    <property type="entry name" value="Cyt_P450_CS"/>
</dbReference>
<dbReference type="RefSeq" id="WP_114622644.1">
    <property type="nucleotide sequence ID" value="NZ_QQNA01000034.1"/>
</dbReference>
<dbReference type="InterPro" id="IPR002397">
    <property type="entry name" value="Cyt_P450_B"/>
</dbReference>
<dbReference type="SUPFAM" id="SSF48264">
    <property type="entry name" value="Cytochrome P450"/>
    <property type="match status" value="1"/>
</dbReference>
<keyword evidence="2" id="KW-0560">Oxidoreductase</keyword>
<keyword evidence="2" id="KW-0408">Iron</keyword>
<evidence type="ECO:0000256" key="2">
    <source>
        <dbReference type="RuleBase" id="RU000461"/>
    </source>
</evidence>
<dbReference type="Gene3D" id="1.10.630.10">
    <property type="entry name" value="Cytochrome P450"/>
    <property type="match status" value="1"/>
</dbReference>
<dbReference type="AlphaFoldDB" id="A0A370BH90"/>
<keyword evidence="2" id="KW-0349">Heme</keyword>
<evidence type="ECO:0000256" key="1">
    <source>
        <dbReference type="ARBA" id="ARBA00010617"/>
    </source>
</evidence>
<dbReference type="InterPro" id="IPR001128">
    <property type="entry name" value="Cyt_P450"/>
</dbReference>
<dbReference type="Proteomes" id="UP000253741">
    <property type="component" value="Unassembled WGS sequence"/>
</dbReference>
<dbReference type="PRINTS" id="PR00385">
    <property type="entry name" value="P450"/>
</dbReference>
<comment type="similarity">
    <text evidence="1 2">Belongs to the cytochrome P450 family.</text>
</comment>
<sequence length="457" mass="48858">MTCPHAHRTAGADTPGDPGGVIVLDPLVTDLEAESAALRAAGPLARVELPGGVRCYAVTRHAEARQLLTDARLVKDIDVWDAWQRGVIPLDWPLIGLANPGRSMLTADGEEHRRLRALVAQALTVRRVERLREGIEKLTNGLLDDLERRYEERSAQEPSGAVGPGVAQGTGSTQDPGVAQQPGGPVGPVDLKAEFAYPLPMGVVSELMGVDAADHPKLKSLFEMFFSTQTPPEEVPGMMADLGALFTRVVDAKRAAPGDDLTSALIAASEEGDRLTSEEIVNTLQLMIAAGHETTISLIVNAVVALSTHPEQREQVLKGEIPWENVIEETLRWSTPTSHVLIRFAAEDIAVGDAGAVLPRGEALIVSFGAIGRDERQHGPTAADFDATRTPNRHISFGHGPHVCPGAALSRLEASVALPALYARFPGLDLAVPAAELRNKPVVTQNDLFDLPVRLRA</sequence>
<keyword evidence="5" id="KW-1185">Reference proteome</keyword>
<evidence type="ECO:0000256" key="3">
    <source>
        <dbReference type="SAM" id="MobiDB-lite"/>
    </source>
</evidence>
<dbReference type="GO" id="GO:0005506">
    <property type="term" value="F:iron ion binding"/>
    <property type="evidence" value="ECO:0007669"/>
    <property type="project" value="InterPro"/>
</dbReference>
<dbReference type="GO" id="GO:0016705">
    <property type="term" value="F:oxidoreductase activity, acting on paired donors, with incorporation or reduction of molecular oxygen"/>
    <property type="evidence" value="ECO:0007669"/>
    <property type="project" value="InterPro"/>
</dbReference>
<dbReference type="EMBL" id="QQNA01000034">
    <property type="protein sequence ID" value="RDG39036.1"/>
    <property type="molecule type" value="Genomic_DNA"/>
</dbReference>
<dbReference type="PANTHER" id="PTHR46696">
    <property type="entry name" value="P450, PUTATIVE (EUROFUNG)-RELATED"/>
    <property type="match status" value="1"/>
</dbReference>
<dbReference type="OrthoDB" id="5500002at2"/>